<protein>
    <recommendedName>
        <fullName evidence="3">Glycosyltransferase RgtA/B/C/D-like domain-containing protein</fullName>
    </recommendedName>
</protein>
<dbReference type="GO" id="GO:0000030">
    <property type="term" value="F:mannosyltransferase activity"/>
    <property type="evidence" value="ECO:0007669"/>
    <property type="project" value="TreeGrafter"/>
</dbReference>
<keyword evidence="1" id="KW-1133">Transmembrane helix</keyword>
<dbReference type="EMBL" id="UINC01158058">
    <property type="protein sequence ID" value="SVD55385.1"/>
    <property type="molecule type" value="Genomic_DNA"/>
</dbReference>
<dbReference type="GO" id="GO:0005789">
    <property type="term" value="C:endoplasmic reticulum membrane"/>
    <property type="evidence" value="ECO:0007669"/>
    <property type="project" value="TreeGrafter"/>
</dbReference>
<reference evidence="2" key="1">
    <citation type="submission" date="2018-05" db="EMBL/GenBank/DDBJ databases">
        <authorList>
            <person name="Lanie J.A."/>
            <person name="Ng W.-L."/>
            <person name="Kazmierczak K.M."/>
            <person name="Andrzejewski T.M."/>
            <person name="Davidsen T.M."/>
            <person name="Wayne K.J."/>
            <person name="Tettelin H."/>
            <person name="Glass J.I."/>
            <person name="Rusch D."/>
            <person name="Podicherti R."/>
            <person name="Tsui H.-C.T."/>
            <person name="Winkler M.E."/>
        </authorList>
    </citation>
    <scope>NUCLEOTIDE SEQUENCE</scope>
</reference>
<name>A0A382WAJ9_9ZZZZ</name>
<evidence type="ECO:0000256" key="1">
    <source>
        <dbReference type="SAM" id="Phobius"/>
    </source>
</evidence>
<feature type="transmembrane region" description="Helical" evidence="1">
    <location>
        <begin position="151"/>
        <end position="172"/>
    </location>
</feature>
<feature type="transmembrane region" description="Helical" evidence="1">
    <location>
        <begin position="223"/>
        <end position="243"/>
    </location>
</feature>
<dbReference type="AlphaFoldDB" id="A0A382WAJ9"/>
<dbReference type="PANTHER" id="PTHR44216:SF3">
    <property type="entry name" value="PROTEIN O-MANNOSYL-TRANSFERASE TMTC2"/>
    <property type="match status" value="1"/>
</dbReference>
<gene>
    <name evidence="2" type="ORF">METZ01_LOCUS408239</name>
</gene>
<proteinExistence type="predicted"/>
<feature type="non-terminal residue" evidence="2">
    <location>
        <position position="1"/>
    </location>
</feature>
<organism evidence="2">
    <name type="scientific">marine metagenome</name>
    <dbReference type="NCBI Taxonomy" id="408172"/>
    <lineage>
        <taxon>unclassified sequences</taxon>
        <taxon>metagenomes</taxon>
        <taxon>ecological metagenomes</taxon>
    </lineage>
</organism>
<feature type="transmembrane region" description="Helical" evidence="1">
    <location>
        <begin position="250"/>
        <end position="269"/>
    </location>
</feature>
<sequence length="279" mass="31188">FVDPGTFSSERRGTMFRPLLLSSYAANYAVHGGWVPGYRIANLLIHVLCSTLLFALAHKWWGIPRDAWALGLLFLLHPLHGEPINYISSRSDLLVGCFYLLAVLWSVERPYGSWSAFAAALMSKSVAITLPIVVWAAEWIRDGRVRLRNRYLAGVLLLSGVYLTTIVANRFLTSSLAKTPRTFDVQLWTQTKALVYYIWLFCMPRALSVEHPFVVADRWSDPVVVLAGLVLLSLGGLAIVCRCRVEAQAFGFFVLALLPATLMPLNILVSERRMYLASA</sequence>
<dbReference type="GO" id="GO:0035269">
    <property type="term" value="P:protein O-linked glycosylation via mannose"/>
    <property type="evidence" value="ECO:0007669"/>
    <property type="project" value="TreeGrafter"/>
</dbReference>
<evidence type="ECO:0000313" key="2">
    <source>
        <dbReference type="EMBL" id="SVD55385.1"/>
    </source>
</evidence>
<evidence type="ECO:0008006" key="3">
    <source>
        <dbReference type="Google" id="ProtNLM"/>
    </source>
</evidence>
<feature type="transmembrane region" description="Helical" evidence="1">
    <location>
        <begin position="43"/>
        <end position="61"/>
    </location>
</feature>
<dbReference type="InterPro" id="IPR052384">
    <property type="entry name" value="TMTC_O-mannosyltransferase"/>
</dbReference>
<keyword evidence="1" id="KW-0812">Transmembrane</keyword>
<dbReference type="PANTHER" id="PTHR44216">
    <property type="entry name" value="PROTEIN O-MANNOSYL-TRANSFERASE TMTC2"/>
    <property type="match status" value="1"/>
</dbReference>
<feature type="transmembrane region" description="Helical" evidence="1">
    <location>
        <begin position="91"/>
        <end position="107"/>
    </location>
</feature>
<feature type="transmembrane region" description="Helical" evidence="1">
    <location>
        <begin position="113"/>
        <end position="139"/>
    </location>
</feature>
<keyword evidence="1" id="KW-0472">Membrane</keyword>
<feature type="non-terminal residue" evidence="2">
    <location>
        <position position="279"/>
    </location>
</feature>
<accession>A0A382WAJ9</accession>